<dbReference type="Pfam" id="PF13413">
    <property type="entry name" value="HTH_25"/>
    <property type="match status" value="1"/>
</dbReference>
<feature type="compositionally biased region" description="Low complexity" evidence="1">
    <location>
        <begin position="143"/>
        <end position="157"/>
    </location>
</feature>
<feature type="region of interest" description="Disordered" evidence="1">
    <location>
        <begin position="143"/>
        <end position="167"/>
    </location>
</feature>
<accession>A0A094Q1W9</accession>
<dbReference type="PANTHER" id="PTHR34475">
    <property type="match status" value="1"/>
</dbReference>
<evidence type="ECO:0000313" key="3">
    <source>
        <dbReference type="EMBL" id="KGA18115.1"/>
    </source>
</evidence>
<reference evidence="3" key="1">
    <citation type="submission" date="2014-05" db="EMBL/GenBank/DDBJ databases">
        <title>Key roles for freshwater Actinobacteria revealed by deep metagenomic sequencing.</title>
        <authorList>
            <person name="Ghai R."/>
            <person name="Mizuno C.M."/>
            <person name="Picazo A."/>
            <person name="Camacho A."/>
            <person name="Rodriguez-Valera F."/>
        </authorList>
    </citation>
    <scope>NUCLEOTIDE SEQUENCE</scope>
</reference>
<comment type="caution">
    <text evidence="3">The sequence shown here is derived from an EMBL/GenBank/DDBJ whole genome shotgun (WGS) entry which is preliminary data.</text>
</comment>
<name>A0A094Q1W9_9ZZZZ</name>
<dbReference type="InterPro" id="IPR010982">
    <property type="entry name" value="Lambda_DNA-bd_dom_sf"/>
</dbReference>
<dbReference type="Pfam" id="PF13464">
    <property type="entry name" value="RodZ_C"/>
    <property type="match status" value="1"/>
</dbReference>
<feature type="domain" description="Cytoskeleton protein RodZ-like C-terminal" evidence="2">
    <location>
        <begin position="185"/>
        <end position="251"/>
    </location>
</feature>
<evidence type="ECO:0000259" key="2">
    <source>
        <dbReference type="Pfam" id="PF13464"/>
    </source>
</evidence>
<sequence length="255" mass="26906">MSLGALITKSRTSARLSIEDLSKLTNIPATLLRDMEADNFKKCGGETYARGHLRNIAAKLEVDERVFLDLFESEVTAPVKPIRDLLSENNAAMPYQERKQVSWKVLAGGSIAALVLFGGTQIIFSNLNSGSVPVAVASPSTSASESASESVAPVETATPKPSATEVSSTVTAVEGELIVKVSATRGTTWLYVSNQDGTSIFSGQIRKGNSKEFSASEELNLRVGNAGGVDITLNGENVGPIGANGEVVNLTYNVK</sequence>
<dbReference type="InterPro" id="IPR025194">
    <property type="entry name" value="RodZ-like_C"/>
</dbReference>
<proteinExistence type="predicted"/>
<dbReference type="PANTHER" id="PTHR34475:SF1">
    <property type="entry name" value="CYTOSKELETON PROTEIN RODZ"/>
    <property type="match status" value="1"/>
</dbReference>
<dbReference type="Gene3D" id="1.10.260.40">
    <property type="entry name" value="lambda repressor-like DNA-binding domains"/>
    <property type="match status" value="1"/>
</dbReference>
<dbReference type="AlphaFoldDB" id="A0A094Q1W9"/>
<gene>
    <name evidence="3" type="ORF">GM50_9725</name>
</gene>
<dbReference type="InterPro" id="IPR050400">
    <property type="entry name" value="Bact_Cytoskel_RodZ"/>
</dbReference>
<evidence type="ECO:0000256" key="1">
    <source>
        <dbReference type="SAM" id="MobiDB-lite"/>
    </source>
</evidence>
<organism evidence="3">
    <name type="scientific">freshwater metagenome</name>
    <dbReference type="NCBI Taxonomy" id="449393"/>
    <lineage>
        <taxon>unclassified sequences</taxon>
        <taxon>metagenomes</taxon>
        <taxon>ecological metagenomes</taxon>
    </lineage>
</organism>
<protein>
    <recommendedName>
        <fullName evidence="2">Cytoskeleton protein RodZ-like C-terminal domain-containing protein</fullName>
    </recommendedName>
</protein>
<dbReference type="EMBL" id="JNSK01000030">
    <property type="protein sequence ID" value="KGA18115.1"/>
    <property type="molecule type" value="Genomic_DNA"/>
</dbReference>
<dbReference type="GO" id="GO:0003677">
    <property type="term" value="F:DNA binding"/>
    <property type="evidence" value="ECO:0007669"/>
    <property type="project" value="InterPro"/>
</dbReference>